<dbReference type="GO" id="GO:0002128">
    <property type="term" value="P:tRNA nucleoside ribose methylation"/>
    <property type="evidence" value="ECO:0007669"/>
    <property type="project" value="TreeGrafter"/>
</dbReference>
<evidence type="ECO:0000256" key="4">
    <source>
        <dbReference type="ARBA" id="ARBA00022691"/>
    </source>
</evidence>
<accession>A0A7R8ZWI3</accession>
<sequence length="201" mass="22082">MGLSQLSLVSPVDFPSEEANRLAAGAQDILQSATVVEHLESLVQDSRLVVACTARPRGFDLPELTPDKAAEVVLHHARSGPVAVLYGPERFGLSNEHLRLARYRVTIPTSPDYPSLNLAAAVQLMSYEIYKAAAGGCSGVEGHERSLPSTRDMELFYEHLHGVLKESGFINQKHPGKIMEKLRRLFARAEPDDTELNILRG</sequence>
<keyword evidence="2" id="KW-0489">Methyltransferase</keyword>
<comment type="similarity">
    <text evidence="1">Belongs to the class IV-like SAM-binding methyltransferase superfamily. RNA methyltransferase TrmH family.</text>
</comment>
<dbReference type="PANTHER" id="PTHR42786">
    <property type="entry name" value="TRNA/RRNA METHYLTRANSFERASE"/>
    <property type="match status" value="1"/>
</dbReference>
<dbReference type="GO" id="GO:0003723">
    <property type="term" value="F:RNA binding"/>
    <property type="evidence" value="ECO:0007669"/>
    <property type="project" value="InterPro"/>
</dbReference>
<dbReference type="Gene3D" id="1.10.8.590">
    <property type="match status" value="1"/>
</dbReference>
<dbReference type="InterPro" id="IPR029026">
    <property type="entry name" value="tRNA_m1G_MTases_N"/>
</dbReference>
<dbReference type="Gene3D" id="3.40.1280.10">
    <property type="match status" value="1"/>
</dbReference>
<keyword evidence="4" id="KW-0949">S-adenosyl-L-methionine</keyword>
<evidence type="ECO:0000256" key="1">
    <source>
        <dbReference type="ARBA" id="ARBA00007228"/>
    </source>
</evidence>
<proteinExistence type="inferred from homology"/>
<dbReference type="EMBL" id="OB728810">
    <property type="protein sequence ID" value="CAD7239507.1"/>
    <property type="molecule type" value="Genomic_DNA"/>
</dbReference>
<dbReference type="InterPro" id="IPR001537">
    <property type="entry name" value="SpoU_MeTrfase"/>
</dbReference>
<evidence type="ECO:0000256" key="3">
    <source>
        <dbReference type="ARBA" id="ARBA00022679"/>
    </source>
</evidence>
<dbReference type="SUPFAM" id="SSF75217">
    <property type="entry name" value="alpha/beta knot"/>
    <property type="match status" value="1"/>
</dbReference>
<dbReference type="InterPro" id="IPR004384">
    <property type="entry name" value="RNA_MeTrfase_TrmJ/LasT"/>
</dbReference>
<feature type="non-terminal residue" evidence="5">
    <location>
        <position position="201"/>
    </location>
</feature>
<dbReference type="GO" id="GO:0005829">
    <property type="term" value="C:cytosol"/>
    <property type="evidence" value="ECO:0007669"/>
    <property type="project" value="TreeGrafter"/>
</dbReference>
<dbReference type="PANTHER" id="PTHR42786:SF2">
    <property type="entry name" value="TRNA (CYTIDINE_URIDINE-2'-O-)-METHYLTRANSFERASE TRMJ"/>
    <property type="match status" value="1"/>
</dbReference>
<protein>
    <submittedName>
        <fullName evidence="5">Uncharacterized protein</fullName>
    </submittedName>
</protein>
<dbReference type="OrthoDB" id="241340at2759"/>
<dbReference type="CDD" id="cd18093">
    <property type="entry name" value="SpoU-like_TrmJ"/>
    <property type="match status" value="1"/>
</dbReference>
<name>A0A7R8ZWI3_9CRUS</name>
<evidence type="ECO:0000313" key="5">
    <source>
        <dbReference type="EMBL" id="CAD7239507.1"/>
    </source>
</evidence>
<evidence type="ECO:0000256" key="2">
    <source>
        <dbReference type="ARBA" id="ARBA00022603"/>
    </source>
</evidence>
<reference evidence="5" key="1">
    <citation type="submission" date="2020-11" db="EMBL/GenBank/DDBJ databases">
        <authorList>
            <person name="Tran Van P."/>
        </authorList>
    </citation>
    <scope>NUCLEOTIDE SEQUENCE</scope>
</reference>
<dbReference type="GO" id="GO:0008173">
    <property type="term" value="F:RNA methyltransferase activity"/>
    <property type="evidence" value="ECO:0007669"/>
    <property type="project" value="InterPro"/>
</dbReference>
<dbReference type="NCBIfam" id="TIGR00050">
    <property type="entry name" value="rRNA_methyl_1"/>
    <property type="match status" value="1"/>
</dbReference>
<gene>
    <name evidence="5" type="ORF">CTOB1V02_LOCUS17322</name>
</gene>
<dbReference type="PIRSF" id="PIRSF004808">
    <property type="entry name" value="LasT"/>
    <property type="match status" value="1"/>
</dbReference>
<organism evidence="5">
    <name type="scientific">Cyprideis torosa</name>
    <dbReference type="NCBI Taxonomy" id="163714"/>
    <lineage>
        <taxon>Eukaryota</taxon>
        <taxon>Metazoa</taxon>
        <taxon>Ecdysozoa</taxon>
        <taxon>Arthropoda</taxon>
        <taxon>Crustacea</taxon>
        <taxon>Oligostraca</taxon>
        <taxon>Ostracoda</taxon>
        <taxon>Podocopa</taxon>
        <taxon>Podocopida</taxon>
        <taxon>Cytherocopina</taxon>
        <taxon>Cytheroidea</taxon>
        <taxon>Cytherideidae</taxon>
        <taxon>Cyprideis</taxon>
    </lineage>
</organism>
<keyword evidence="3" id="KW-0808">Transferase</keyword>
<dbReference type="Pfam" id="PF00588">
    <property type="entry name" value="SpoU_methylase"/>
    <property type="match status" value="1"/>
</dbReference>
<dbReference type="InterPro" id="IPR029028">
    <property type="entry name" value="Alpha/beta_knot_MTases"/>
</dbReference>
<dbReference type="AlphaFoldDB" id="A0A7R8ZWI3"/>